<reference evidence="1 2" key="1">
    <citation type="journal article" date="2011" name="Genome Res.">
        <title>Phylogeny-wide analysis of social amoeba genomes highlights ancient origins for complex intercellular communication.</title>
        <authorList>
            <person name="Heidel A.J."/>
            <person name="Lawal H.M."/>
            <person name="Felder M."/>
            <person name="Schilde C."/>
            <person name="Helps N.R."/>
            <person name="Tunggal B."/>
            <person name="Rivero F."/>
            <person name="John U."/>
            <person name="Schleicher M."/>
            <person name="Eichinger L."/>
            <person name="Platzer M."/>
            <person name="Noegel A.A."/>
            <person name="Schaap P."/>
            <person name="Gloeckner G."/>
        </authorList>
    </citation>
    <scope>NUCLEOTIDE SEQUENCE [LARGE SCALE GENOMIC DNA]</scope>
    <source>
        <strain evidence="2">ATCC 26659 / Pp 5 / PN500</strain>
    </source>
</reference>
<dbReference type="SUPFAM" id="SSF48403">
    <property type="entry name" value="Ankyrin repeat"/>
    <property type="match status" value="1"/>
</dbReference>
<sequence length="124" mass="14688">MEMLKFFTDKQNNCVNRYKFKDIKVTAFDSAVFIGRKDMFEYLWKERPQDVETSRMFEFAIKGKQTAMVEYLLREHRSLSIKVQDKLIGFASSVDCGEIVKLLYHHNIAMSPNSYPIMKYFASY</sequence>
<name>D3BVC5_HETP5</name>
<keyword evidence="2" id="KW-1185">Reference proteome</keyword>
<organism evidence="1 2">
    <name type="scientific">Heterostelium pallidum (strain ATCC 26659 / Pp 5 / PN500)</name>
    <name type="common">Cellular slime mold</name>
    <name type="synonym">Polysphondylium pallidum</name>
    <dbReference type="NCBI Taxonomy" id="670386"/>
    <lineage>
        <taxon>Eukaryota</taxon>
        <taxon>Amoebozoa</taxon>
        <taxon>Evosea</taxon>
        <taxon>Eumycetozoa</taxon>
        <taxon>Dictyostelia</taxon>
        <taxon>Acytosteliales</taxon>
        <taxon>Acytosteliaceae</taxon>
        <taxon>Heterostelium</taxon>
    </lineage>
</organism>
<gene>
    <name evidence="1" type="ORF">PPL_11651</name>
</gene>
<comment type="caution">
    <text evidence="1">The sequence shown here is derived from an EMBL/GenBank/DDBJ whole genome shotgun (WGS) entry which is preliminary data.</text>
</comment>
<dbReference type="EMBL" id="ADBJ01000062">
    <property type="protein sequence ID" value="EFA74682.1"/>
    <property type="molecule type" value="Genomic_DNA"/>
</dbReference>
<dbReference type="Gene3D" id="1.25.40.20">
    <property type="entry name" value="Ankyrin repeat-containing domain"/>
    <property type="match status" value="1"/>
</dbReference>
<protein>
    <submittedName>
        <fullName evidence="1">Uncharacterized protein</fullName>
    </submittedName>
</protein>
<accession>D3BVC5</accession>
<dbReference type="InParanoid" id="D3BVC5"/>
<evidence type="ECO:0000313" key="2">
    <source>
        <dbReference type="Proteomes" id="UP000001396"/>
    </source>
</evidence>
<proteinExistence type="predicted"/>
<dbReference type="AlphaFoldDB" id="D3BVC5"/>
<dbReference type="GeneID" id="31367119"/>
<dbReference type="RefSeq" id="XP_020426816.1">
    <property type="nucleotide sequence ID" value="XM_020582400.1"/>
</dbReference>
<dbReference type="InterPro" id="IPR036770">
    <property type="entry name" value="Ankyrin_rpt-contain_sf"/>
</dbReference>
<dbReference type="Proteomes" id="UP000001396">
    <property type="component" value="Unassembled WGS sequence"/>
</dbReference>
<evidence type="ECO:0000313" key="1">
    <source>
        <dbReference type="EMBL" id="EFA74682.1"/>
    </source>
</evidence>